<feature type="domain" description="PepSY" evidence="2">
    <location>
        <begin position="173"/>
        <end position="229"/>
    </location>
</feature>
<accession>A0A432L925</accession>
<dbReference type="RefSeq" id="WP_126660070.1">
    <property type="nucleotide sequence ID" value="NZ_RYYR01000026.1"/>
</dbReference>
<dbReference type="Proteomes" id="UP000287910">
    <property type="component" value="Unassembled WGS sequence"/>
</dbReference>
<evidence type="ECO:0000313" key="3">
    <source>
        <dbReference type="EMBL" id="RUL49296.1"/>
    </source>
</evidence>
<dbReference type="InterPro" id="IPR025711">
    <property type="entry name" value="PepSY"/>
</dbReference>
<organism evidence="3 4">
    <name type="scientific">Lysinibacillus antri</name>
    <dbReference type="NCBI Taxonomy" id="2498145"/>
    <lineage>
        <taxon>Bacteria</taxon>
        <taxon>Bacillati</taxon>
        <taxon>Bacillota</taxon>
        <taxon>Bacilli</taxon>
        <taxon>Bacillales</taxon>
        <taxon>Bacillaceae</taxon>
        <taxon>Lysinibacillus</taxon>
    </lineage>
</organism>
<evidence type="ECO:0000256" key="1">
    <source>
        <dbReference type="SAM" id="Phobius"/>
    </source>
</evidence>
<comment type="caution">
    <text evidence="3">The sequence shown here is derived from an EMBL/GenBank/DDBJ whole genome shotgun (WGS) entry which is preliminary data.</text>
</comment>
<keyword evidence="4" id="KW-1185">Reference proteome</keyword>
<keyword evidence="1" id="KW-0812">Transmembrane</keyword>
<dbReference type="Gene3D" id="3.10.450.40">
    <property type="match status" value="1"/>
</dbReference>
<name>A0A432L925_9BACI</name>
<gene>
    <name evidence="3" type="ORF">EK386_15400</name>
</gene>
<feature type="domain" description="PepSY" evidence="2">
    <location>
        <begin position="104"/>
        <end position="158"/>
    </location>
</feature>
<dbReference type="AlphaFoldDB" id="A0A432L925"/>
<reference evidence="3 4" key="1">
    <citation type="submission" date="2018-12" db="EMBL/GenBank/DDBJ databases">
        <title>Lysinibacillus antri sp. nov., isolated from a cave soil.</title>
        <authorList>
            <person name="Narsing Rao M.P."/>
            <person name="Zhang H."/>
            <person name="Dong Z.-Y."/>
            <person name="Niu X.-K."/>
            <person name="Zhang K."/>
            <person name="Fang B.-Z."/>
            <person name="Kang Y.-Q."/>
            <person name="Xiao M."/>
            <person name="Li W.-J."/>
        </authorList>
    </citation>
    <scope>NUCLEOTIDE SEQUENCE [LARGE SCALE GENOMIC DNA]</scope>
    <source>
        <strain evidence="3 4">SYSU K30002</strain>
    </source>
</reference>
<evidence type="ECO:0000259" key="2">
    <source>
        <dbReference type="Pfam" id="PF03413"/>
    </source>
</evidence>
<proteinExistence type="predicted"/>
<sequence length="245" mass="27396">MTNYTKWMIGLVVLMLLITAAVIYTIQSQFFKPEQLTIHEVATKIETLYGGTVESFEQKEDFFHMILERGNASYDLQIDATTGSVMKMNEVAAETIEDTPSIKTKEEIRTLLNSQNKGTIHSIAFQQGEAPQYIVEITENELLKSVTVNAKTGEILSEKVKQQAPESNNTPTITKDKAKQIALSQLNGAIQYVAYETSSDGGYYLVEIRTLNKAVTFQIHAISGNILSVKNRSLDDDEDDDDEED</sequence>
<keyword evidence="1" id="KW-1133">Transmembrane helix</keyword>
<protein>
    <recommendedName>
        <fullName evidence="2">PepSY domain-containing protein</fullName>
    </recommendedName>
</protein>
<keyword evidence="1" id="KW-0472">Membrane</keyword>
<feature type="transmembrane region" description="Helical" evidence="1">
    <location>
        <begin position="7"/>
        <end position="26"/>
    </location>
</feature>
<dbReference type="Pfam" id="PF03413">
    <property type="entry name" value="PepSY"/>
    <property type="match status" value="2"/>
</dbReference>
<evidence type="ECO:0000313" key="4">
    <source>
        <dbReference type="Proteomes" id="UP000287910"/>
    </source>
</evidence>
<dbReference type="EMBL" id="RYYR01000026">
    <property type="protein sequence ID" value="RUL49296.1"/>
    <property type="molecule type" value="Genomic_DNA"/>
</dbReference>